<dbReference type="Proteomes" id="UP000019276">
    <property type="component" value="Unassembled WGS sequence"/>
</dbReference>
<dbReference type="InterPro" id="IPR005467">
    <property type="entry name" value="His_kinase_dom"/>
</dbReference>
<dbReference type="AlphaFoldDB" id="W7QPF8"/>
<evidence type="ECO:0000256" key="7">
    <source>
        <dbReference type="SAM" id="Phobius"/>
    </source>
</evidence>
<dbReference type="eggNOG" id="COG4251">
    <property type="taxonomic scope" value="Bacteria"/>
</dbReference>
<dbReference type="InterPro" id="IPR003661">
    <property type="entry name" value="HisK_dim/P_dom"/>
</dbReference>
<dbReference type="SMART" id="SM00388">
    <property type="entry name" value="HisKA"/>
    <property type="match status" value="1"/>
</dbReference>
<dbReference type="GO" id="GO:0000155">
    <property type="term" value="F:phosphorelay sensor kinase activity"/>
    <property type="evidence" value="ECO:0007669"/>
    <property type="project" value="InterPro"/>
</dbReference>
<dbReference type="CDD" id="cd19410">
    <property type="entry name" value="HK9-like_sensor"/>
    <property type="match status" value="1"/>
</dbReference>
<keyword evidence="3" id="KW-0597">Phosphoprotein</keyword>
<evidence type="ECO:0000256" key="1">
    <source>
        <dbReference type="ARBA" id="ARBA00000085"/>
    </source>
</evidence>
<feature type="domain" description="Histidine kinase" evidence="8">
    <location>
        <begin position="262"/>
        <end position="480"/>
    </location>
</feature>
<keyword evidence="7" id="KW-0472">Membrane</keyword>
<keyword evidence="4" id="KW-0808">Transferase</keyword>
<keyword evidence="7" id="KW-1133">Transmembrane helix</keyword>
<dbReference type="InterPro" id="IPR036097">
    <property type="entry name" value="HisK_dim/P_sf"/>
</dbReference>
<protein>
    <recommendedName>
        <fullName evidence="2">histidine kinase</fullName>
        <ecNumber evidence="2">2.7.13.3</ecNumber>
    </recommendedName>
</protein>
<dbReference type="FunFam" id="3.30.565.10:FF:000006">
    <property type="entry name" value="Sensor histidine kinase WalK"/>
    <property type="match status" value="1"/>
</dbReference>
<dbReference type="eggNOG" id="COG5278">
    <property type="taxonomic scope" value="Bacteria"/>
</dbReference>
<dbReference type="SUPFAM" id="SSF55874">
    <property type="entry name" value="ATPase domain of HSP90 chaperone/DNA topoisomerase II/histidine kinase"/>
    <property type="match status" value="1"/>
</dbReference>
<dbReference type="Pfam" id="PF05227">
    <property type="entry name" value="CHASE3"/>
    <property type="match status" value="1"/>
</dbReference>
<evidence type="ECO:0000256" key="4">
    <source>
        <dbReference type="ARBA" id="ARBA00022679"/>
    </source>
</evidence>
<dbReference type="PATRIC" id="fig|1328313.3.peg.1285"/>
<dbReference type="SMART" id="SM00387">
    <property type="entry name" value="HATPase_c"/>
    <property type="match status" value="1"/>
</dbReference>
<accession>W7QPF8</accession>
<feature type="transmembrane region" description="Helical" evidence="7">
    <location>
        <begin position="190"/>
        <end position="211"/>
    </location>
</feature>
<dbReference type="InterPro" id="IPR004358">
    <property type="entry name" value="Sig_transdc_His_kin-like_C"/>
</dbReference>
<dbReference type="SUPFAM" id="SSF47384">
    <property type="entry name" value="Homodimeric domain of signal transducing histidine kinase"/>
    <property type="match status" value="1"/>
</dbReference>
<dbReference type="STRING" id="1328313.DS2_06261"/>
<dbReference type="InterPro" id="IPR052162">
    <property type="entry name" value="Sensor_kinase/Photoreceptor"/>
</dbReference>
<proteinExistence type="predicted"/>
<dbReference type="InterPro" id="IPR036890">
    <property type="entry name" value="HATPase_C_sf"/>
</dbReference>
<keyword evidence="5 9" id="KW-0418">Kinase</keyword>
<dbReference type="InterPro" id="IPR007891">
    <property type="entry name" value="CHASE3"/>
</dbReference>
<reference evidence="9 10" key="1">
    <citation type="journal article" date="2014" name="Genome Announc.">
        <title>Draft Genome Sequence of the Agar-Degrading Bacterium Catenovulum sp. Strain DS-2, Isolated from Intestines of Haliotis diversicolor.</title>
        <authorList>
            <person name="Shan D."/>
            <person name="Li X."/>
            <person name="Gu Z."/>
            <person name="Wei G."/>
            <person name="Gao Z."/>
            <person name="Shao Z."/>
        </authorList>
    </citation>
    <scope>NUCLEOTIDE SEQUENCE [LARGE SCALE GENOMIC DNA]</scope>
    <source>
        <strain evidence="9 10">DS-2</strain>
    </source>
</reference>
<keyword evidence="6" id="KW-0175">Coiled coil</keyword>
<feature type="coiled-coil region" evidence="6">
    <location>
        <begin position="221"/>
        <end position="255"/>
    </location>
</feature>
<keyword evidence="7" id="KW-0812">Transmembrane</keyword>
<dbReference type="Pfam" id="PF00512">
    <property type="entry name" value="HisKA"/>
    <property type="match status" value="1"/>
</dbReference>
<dbReference type="InterPro" id="IPR003594">
    <property type="entry name" value="HATPase_dom"/>
</dbReference>
<gene>
    <name evidence="9" type="ORF">DS2_06261</name>
</gene>
<dbReference type="Gene3D" id="1.10.287.130">
    <property type="match status" value="1"/>
</dbReference>
<dbReference type="Gene3D" id="3.30.565.10">
    <property type="entry name" value="Histidine kinase-like ATPase, C-terminal domain"/>
    <property type="match status" value="1"/>
</dbReference>
<sequence length="495" mass="55793">MKNLKPIFASKSANWWLIFSVVLFTIVLNLTLAFNITNKLSKTQVSLYNTGEIISQLDKLHLLVLSAETGQRGYLLTENEQYLAPYQQALANLQQQIENIRTLESEIPQQPEKIDALLTLIGDKIEELITTVELAKKNKERTALKMVMSGRGRNLYNEIKEHFDALLSMEVTYRDQLFLQLLNIEKSATMIFSVSAATSLLLLIGIMRLAYSLISQERKTQEILRSQNEALKLNVEEKTKELAAYADELEQSNRELESFAFVASHDLQEPLRKIRAFGDRLATNYADKLDERGADFIQRMQKAATRMSNLITDLLEYSRVSSRGKPFKQVELEQVITAVLDDLEIPIEETNATINFAQLPVIEADESQMGQLFQNLISNALKFRKQDKPPVVNIQYSESQSSDGKIHIVTITDNGIGFAQEFADKIFTPFQRLHAKSAYAGTGIGLAVCRRIVERHGGTITATSTAGEGSTFTIELPENYQLANLYGTQTDEHNS</sequence>
<evidence type="ECO:0000256" key="2">
    <source>
        <dbReference type="ARBA" id="ARBA00012438"/>
    </source>
</evidence>
<name>W7QPF8_9ALTE</name>
<dbReference type="RefSeq" id="WP_035013827.1">
    <property type="nucleotide sequence ID" value="NZ_ARZY01000008.1"/>
</dbReference>
<comment type="catalytic activity">
    <reaction evidence="1">
        <text>ATP + protein L-histidine = ADP + protein N-phospho-L-histidine.</text>
        <dbReference type="EC" id="2.7.13.3"/>
    </reaction>
</comment>
<dbReference type="PANTHER" id="PTHR43304">
    <property type="entry name" value="PHYTOCHROME-LIKE PROTEIN CPH1"/>
    <property type="match status" value="1"/>
</dbReference>
<dbReference type="EC" id="2.7.13.3" evidence="2"/>
<organism evidence="9 10">
    <name type="scientific">Catenovulum agarivorans DS-2</name>
    <dbReference type="NCBI Taxonomy" id="1328313"/>
    <lineage>
        <taxon>Bacteria</taxon>
        <taxon>Pseudomonadati</taxon>
        <taxon>Pseudomonadota</taxon>
        <taxon>Gammaproteobacteria</taxon>
        <taxon>Alteromonadales</taxon>
        <taxon>Alteromonadaceae</taxon>
        <taxon>Catenovulum</taxon>
    </lineage>
</organism>
<dbReference type="PRINTS" id="PR00344">
    <property type="entry name" value="BCTRLSENSOR"/>
</dbReference>
<dbReference type="Pfam" id="PF02518">
    <property type="entry name" value="HATPase_c"/>
    <property type="match status" value="1"/>
</dbReference>
<evidence type="ECO:0000259" key="8">
    <source>
        <dbReference type="PROSITE" id="PS50109"/>
    </source>
</evidence>
<dbReference type="CDD" id="cd00082">
    <property type="entry name" value="HisKA"/>
    <property type="match status" value="1"/>
</dbReference>
<evidence type="ECO:0000313" key="9">
    <source>
        <dbReference type="EMBL" id="EWH10872.1"/>
    </source>
</evidence>
<dbReference type="EMBL" id="ARZY01000008">
    <property type="protein sequence ID" value="EWH10872.1"/>
    <property type="molecule type" value="Genomic_DNA"/>
</dbReference>
<evidence type="ECO:0000313" key="10">
    <source>
        <dbReference type="Proteomes" id="UP000019276"/>
    </source>
</evidence>
<comment type="caution">
    <text evidence="9">The sequence shown here is derived from an EMBL/GenBank/DDBJ whole genome shotgun (WGS) entry which is preliminary data.</text>
</comment>
<dbReference type="GO" id="GO:0005886">
    <property type="term" value="C:plasma membrane"/>
    <property type="evidence" value="ECO:0007669"/>
    <property type="project" value="UniProtKB-ARBA"/>
</dbReference>
<keyword evidence="10" id="KW-1185">Reference proteome</keyword>
<evidence type="ECO:0000256" key="5">
    <source>
        <dbReference type="ARBA" id="ARBA00022777"/>
    </source>
</evidence>
<evidence type="ECO:0000256" key="6">
    <source>
        <dbReference type="SAM" id="Coils"/>
    </source>
</evidence>
<dbReference type="PROSITE" id="PS50109">
    <property type="entry name" value="HIS_KIN"/>
    <property type="match status" value="1"/>
</dbReference>
<dbReference type="OrthoDB" id="9808408at2"/>
<evidence type="ECO:0000256" key="3">
    <source>
        <dbReference type="ARBA" id="ARBA00022553"/>
    </source>
</evidence>
<dbReference type="PANTHER" id="PTHR43304:SF1">
    <property type="entry name" value="PAC DOMAIN-CONTAINING PROTEIN"/>
    <property type="match status" value="1"/>
</dbReference>